<dbReference type="InterPro" id="IPR001356">
    <property type="entry name" value="HD"/>
</dbReference>
<dbReference type="InterPro" id="IPR009057">
    <property type="entry name" value="Homeodomain-like_sf"/>
</dbReference>
<dbReference type="PROSITE" id="PS50023">
    <property type="entry name" value="LIM_DOMAIN_2"/>
    <property type="match status" value="2"/>
</dbReference>
<feature type="compositionally biased region" description="Low complexity" evidence="12">
    <location>
        <begin position="552"/>
        <end position="562"/>
    </location>
</feature>
<feature type="compositionally biased region" description="Low complexity" evidence="12">
    <location>
        <begin position="621"/>
        <end position="639"/>
    </location>
</feature>
<dbReference type="SMART" id="SM00132">
    <property type="entry name" value="LIM"/>
    <property type="match status" value="2"/>
</dbReference>
<feature type="compositionally biased region" description="Low complexity" evidence="12">
    <location>
        <begin position="23"/>
        <end position="101"/>
    </location>
</feature>
<dbReference type="Gene3D" id="1.10.10.60">
    <property type="entry name" value="Homeodomain-like"/>
    <property type="match status" value="1"/>
</dbReference>
<dbReference type="GO" id="GO:0005634">
    <property type="term" value="C:nucleus"/>
    <property type="evidence" value="ECO:0007669"/>
    <property type="project" value="UniProtKB-SubCell"/>
</dbReference>
<dbReference type="InterPro" id="IPR001781">
    <property type="entry name" value="Znf_LIM"/>
</dbReference>
<evidence type="ECO:0000256" key="11">
    <source>
        <dbReference type="RuleBase" id="RU000682"/>
    </source>
</evidence>
<accession>A0A182IQA9</accession>
<keyword evidence="5 10" id="KW-0440">LIM domain</keyword>
<keyword evidence="2 10" id="KW-0479">Metal-binding</keyword>
<dbReference type="GO" id="GO:0000981">
    <property type="term" value="F:DNA-binding transcription factor activity, RNA polymerase II-specific"/>
    <property type="evidence" value="ECO:0007669"/>
    <property type="project" value="InterPro"/>
</dbReference>
<dbReference type="FunFam" id="2.10.110.10:FF:000006">
    <property type="entry name" value="LIM homeobox transcription factor 1-beta"/>
    <property type="match status" value="1"/>
</dbReference>
<sequence length="702" mass="74617">MEMKCNLGNQQEELGGCGGGVGTQTNENNSNNGNNVSNGNANIIASVNSPTGTGPTGTTGTTCGSNRGSCGAKTPITVGGTATPTTLPGHPTLGASTGATSTATSGPTVGLLAAVMSEADVGDGLGAGSIHLAGLLGTSLCGQCCSPICDRYIMKVVDSTYHERCLQCTSCSIRLMHSCFMRDGKLYCRFDYERLYGRNRCLGCGDKIGADELVMRALDNVFHLKCFICVVCGVRLQKGDQYVIKQSQLFCRPDYEKEVEMFQGYSYDDYCCDDMFQTRIDGRRGPKRPRTILTTQQRRAFKASFDISPKPCRKIREGLAKDTGLSIRIVQVWFQNQRAKMKKIQKKQLKEGNKGAHHGGGSGGAGSKNHTGGSGKGGNESQEELSDNESGGVGVGGKLSLRIKDENSRSNAYLHDSCSDNEGTVTDNDGGTYGGGTGRLGLGGPDPFKIVKEELDLEDDYFRLAMASTHGHNHHHHHHHNHNHHPHQHQHGQNGGARFGGKSFGNEPLLSNAGTGPGGIKTENMSIDPTAMHNNGPLEYGVSLQQLTASMNGGPPHNGNNNALGQGHPATSPPDPGMPGSGMLNPIDRLYSMQNSYFCNQDTPGPNPNGHSAGTPPNGSQRPPAATAQPLQQQQQQQQNPMHLPHHGVLAGLQHQSLAHQQQGFLANSPGLGGQSNSPMAPHVNGLCNALLEQQQQQESVM</sequence>
<feature type="DNA-binding region" description="Homeobox" evidence="9">
    <location>
        <begin position="286"/>
        <end position="345"/>
    </location>
</feature>
<dbReference type="VEuPathDB" id="VectorBase:AATE003439"/>
<dbReference type="AlphaFoldDB" id="A0A182IQA9"/>
<evidence type="ECO:0000256" key="2">
    <source>
        <dbReference type="ARBA" id="ARBA00022723"/>
    </source>
</evidence>
<dbReference type="FunFam" id="1.10.10.60:FF:000227">
    <property type="entry name" value="LIM homeobox transcription factor"/>
    <property type="match status" value="1"/>
</dbReference>
<evidence type="ECO:0008006" key="14">
    <source>
        <dbReference type="Google" id="ProtNLM"/>
    </source>
</evidence>
<evidence type="ECO:0000256" key="12">
    <source>
        <dbReference type="SAM" id="MobiDB-lite"/>
    </source>
</evidence>
<dbReference type="PROSITE" id="PS00478">
    <property type="entry name" value="LIM_DOMAIN_1"/>
    <property type="match status" value="1"/>
</dbReference>
<keyword evidence="8 9" id="KW-0539">Nucleus</keyword>
<evidence type="ECO:0000256" key="5">
    <source>
        <dbReference type="ARBA" id="ARBA00023038"/>
    </source>
</evidence>
<dbReference type="Gene3D" id="2.10.110.10">
    <property type="entry name" value="Cysteine Rich Protein"/>
    <property type="match status" value="2"/>
</dbReference>
<reference evidence="13" key="1">
    <citation type="submission" date="2022-08" db="UniProtKB">
        <authorList>
            <consortium name="EnsemblMetazoa"/>
        </authorList>
    </citation>
    <scope>IDENTIFICATION</scope>
    <source>
        <strain evidence="13">EBRO</strain>
    </source>
</reference>
<evidence type="ECO:0000256" key="4">
    <source>
        <dbReference type="ARBA" id="ARBA00022833"/>
    </source>
</evidence>
<dbReference type="PROSITE" id="PS50071">
    <property type="entry name" value="HOMEOBOX_2"/>
    <property type="match status" value="1"/>
</dbReference>
<keyword evidence="6 9" id="KW-0238">DNA-binding</keyword>
<dbReference type="PROSITE" id="PS00027">
    <property type="entry name" value="HOMEOBOX_1"/>
    <property type="match status" value="1"/>
</dbReference>
<evidence type="ECO:0000256" key="10">
    <source>
        <dbReference type="PROSITE-ProRule" id="PRU00125"/>
    </source>
</evidence>
<dbReference type="Pfam" id="PF00046">
    <property type="entry name" value="Homeodomain"/>
    <property type="match status" value="1"/>
</dbReference>
<feature type="compositionally biased region" description="Gly residues" evidence="12">
    <location>
        <begin position="493"/>
        <end position="503"/>
    </location>
</feature>
<dbReference type="STRING" id="41427.A0A182IQA9"/>
<evidence type="ECO:0000256" key="6">
    <source>
        <dbReference type="ARBA" id="ARBA00023125"/>
    </source>
</evidence>
<evidence type="ECO:0000313" key="13">
    <source>
        <dbReference type="EnsemblMetazoa" id="AATE003439-PA.1"/>
    </source>
</evidence>
<dbReference type="InterPro" id="IPR050453">
    <property type="entry name" value="LIM_Homeobox_TF"/>
</dbReference>
<dbReference type="SUPFAM" id="SSF46689">
    <property type="entry name" value="Homeodomain-like"/>
    <property type="match status" value="1"/>
</dbReference>
<dbReference type="GO" id="GO:0000977">
    <property type="term" value="F:RNA polymerase II transcription regulatory region sequence-specific DNA binding"/>
    <property type="evidence" value="ECO:0007669"/>
    <property type="project" value="TreeGrafter"/>
</dbReference>
<feature type="region of interest" description="Disordered" evidence="12">
    <location>
        <begin position="413"/>
        <end position="445"/>
    </location>
</feature>
<dbReference type="PANTHER" id="PTHR24208:SF175">
    <property type="entry name" value="FI06571P"/>
    <property type="match status" value="1"/>
</dbReference>
<dbReference type="Pfam" id="PF00412">
    <property type="entry name" value="LIM"/>
    <property type="match status" value="2"/>
</dbReference>
<name>A0A182IQA9_ANOAO</name>
<evidence type="ECO:0000256" key="1">
    <source>
        <dbReference type="ARBA" id="ARBA00004123"/>
    </source>
</evidence>
<evidence type="ECO:0000256" key="7">
    <source>
        <dbReference type="ARBA" id="ARBA00023155"/>
    </source>
</evidence>
<keyword evidence="3" id="KW-0677">Repeat</keyword>
<evidence type="ECO:0000256" key="8">
    <source>
        <dbReference type="ARBA" id="ARBA00023242"/>
    </source>
</evidence>
<dbReference type="CDD" id="cd09371">
    <property type="entry name" value="LIM1_Lmx1b"/>
    <property type="match status" value="1"/>
</dbReference>
<feature type="compositionally biased region" description="Gly residues" evidence="12">
    <location>
        <begin position="431"/>
        <end position="444"/>
    </location>
</feature>
<feature type="region of interest" description="Disordered" evidence="12">
    <location>
        <begin position="18"/>
        <end position="101"/>
    </location>
</feature>
<dbReference type="EnsemblMetazoa" id="AATE003439-RA">
    <property type="protein sequence ID" value="AATE003439-PA.1"/>
    <property type="gene ID" value="AATE003439"/>
</dbReference>
<dbReference type="FunFam" id="2.10.110.10:FF:000103">
    <property type="entry name" value="LIM homeobox transcription factor 1-beta"/>
    <property type="match status" value="1"/>
</dbReference>
<comment type="subcellular location">
    <subcellularLocation>
        <location evidence="1 9 11">Nucleus</location>
    </subcellularLocation>
</comment>
<dbReference type="GO" id="GO:0030182">
    <property type="term" value="P:neuron differentiation"/>
    <property type="evidence" value="ECO:0007669"/>
    <property type="project" value="TreeGrafter"/>
</dbReference>
<evidence type="ECO:0000256" key="9">
    <source>
        <dbReference type="PROSITE-ProRule" id="PRU00108"/>
    </source>
</evidence>
<evidence type="ECO:0000256" key="3">
    <source>
        <dbReference type="ARBA" id="ARBA00022737"/>
    </source>
</evidence>
<feature type="compositionally biased region" description="Basic residues" evidence="12">
    <location>
        <begin position="471"/>
        <end position="490"/>
    </location>
</feature>
<feature type="region of interest" description="Disordered" evidence="12">
    <location>
        <begin position="343"/>
        <end position="398"/>
    </location>
</feature>
<keyword evidence="7 9" id="KW-0371">Homeobox</keyword>
<feature type="compositionally biased region" description="Gly residues" evidence="12">
    <location>
        <begin position="358"/>
        <end position="378"/>
    </location>
</feature>
<dbReference type="SMART" id="SM00389">
    <property type="entry name" value="HOX"/>
    <property type="match status" value="1"/>
</dbReference>
<dbReference type="GO" id="GO:0046872">
    <property type="term" value="F:metal ion binding"/>
    <property type="evidence" value="ECO:0007669"/>
    <property type="project" value="UniProtKB-KW"/>
</dbReference>
<dbReference type="CDD" id="cd00086">
    <property type="entry name" value="homeodomain"/>
    <property type="match status" value="1"/>
</dbReference>
<dbReference type="InterPro" id="IPR017970">
    <property type="entry name" value="Homeobox_CS"/>
</dbReference>
<dbReference type="PANTHER" id="PTHR24208">
    <property type="entry name" value="LIM/HOMEOBOX PROTEIN LHX"/>
    <property type="match status" value="1"/>
</dbReference>
<organism evidence="13">
    <name type="scientific">Anopheles atroparvus</name>
    <name type="common">European mosquito</name>
    <dbReference type="NCBI Taxonomy" id="41427"/>
    <lineage>
        <taxon>Eukaryota</taxon>
        <taxon>Metazoa</taxon>
        <taxon>Ecdysozoa</taxon>
        <taxon>Arthropoda</taxon>
        <taxon>Hexapoda</taxon>
        <taxon>Insecta</taxon>
        <taxon>Pterygota</taxon>
        <taxon>Neoptera</taxon>
        <taxon>Endopterygota</taxon>
        <taxon>Diptera</taxon>
        <taxon>Nematocera</taxon>
        <taxon>Culicoidea</taxon>
        <taxon>Culicidae</taxon>
        <taxon>Anophelinae</taxon>
        <taxon>Anopheles</taxon>
    </lineage>
</organism>
<keyword evidence="4 10" id="KW-0862">Zinc</keyword>
<dbReference type="SUPFAM" id="SSF57716">
    <property type="entry name" value="Glucocorticoid receptor-like (DNA-binding domain)"/>
    <property type="match status" value="2"/>
</dbReference>
<feature type="compositionally biased region" description="Polar residues" evidence="12">
    <location>
        <begin position="592"/>
        <end position="620"/>
    </location>
</feature>
<feature type="region of interest" description="Disordered" evidence="12">
    <location>
        <begin position="470"/>
        <end position="641"/>
    </location>
</feature>
<protein>
    <recommendedName>
        <fullName evidence="14">LIM homeobox transcription factor</fullName>
    </recommendedName>
</protein>
<proteinExistence type="predicted"/>